<sequence length="144" mass="14919">MESAFLHSGQSQLPAASGHLLAQVLPGHRPAAAAIPPPTPLQRPPVCTVRPVTLLLNPPAQPAAHNLLHSQWPFTPCNSSPPTASSSSSPSSCHALISNQFRHRPRLLPAQTARPLHLQLATMAATLSPAATAAVQAAAPSLCP</sequence>
<keyword evidence="2" id="KW-1185">Reference proteome</keyword>
<comment type="caution">
    <text evidence="1">The sequence shown here is derived from an EMBL/GenBank/DDBJ whole genome shotgun (WGS) entry which is preliminary data.</text>
</comment>
<gene>
    <name evidence="1" type="ORF">MRB53_010112</name>
</gene>
<evidence type="ECO:0000313" key="2">
    <source>
        <dbReference type="Proteomes" id="UP001234297"/>
    </source>
</evidence>
<evidence type="ECO:0000313" key="1">
    <source>
        <dbReference type="EMBL" id="KAJ8635845.1"/>
    </source>
</evidence>
<organism evidence="1 2">
    <name type="scientific">Persea americana</name>
    <name type="common">Avocado</name>
    <dbReference type="NCBI Taxonomy" id="3435"/>
    <lineage>
        <taxon>Eukaryota</taxon>
        <taxon>Viridiplantae</taxon>
        <taxon>Streptophyta</taxon>
        <taxon>Embryophyta</taxon>
        <taxon>Tracheophyta</taxon>
        <taxon>Spermatophyta</taxon>
        <taxon>Magnoliopsida</taxon>
        <taxon>Magnoliidae</taxon>
        <taxon>Laurales</taxon>
        <taxon>Lauraceae</taxon>
        <taxon>Persea</taxon>
    </lineage>
</organism>
<accession>A0ACC2LR48</accession>
<protein>
    <submittedName>
        <fullName evidence="1">Uncharacterized protein</fullName>
    </submittedName>
</protein>
<dbReference type="EMBL" id="CM056811">
    <property type="protein sequence ID" value="KAJ8635845.1"/>
    <property type="molecule type" value="Genomic_DNA"/>
</dbReference>
<proteinExistence type="predicted"/>
<name>A0ACC2LR48_PERAE</name>
<reference evidence="1 2" key="1">
    <citation type="journal article" date="2022" name="Hortic Res">
        <title>A haplotype resolved chromosomal level avocado genome allows analysis of novel avocado genes.</title>
        <authorList>
            <person name="Nath O."/>
            <person name="Fletcher S.J."/>
            <person name="Hayward A."/>
            <person name="Shaw L.M."/>
            <person name="Masouleh A.K."/>
            <person name="Furtado A."/>
            <person name="Henry R.J."/>
            <person name="Mitter N."/>
        </authorList>
    </citation>
    <scope>NUCLEOTIDE SEQUENCE [LARGE SCALE GENOMIC DNA]</scope>
    <source>
        <strain evidence="2">cv. Hass</strain>
    </source>
</reference>
<dbReference type="Proteomes" id="UP001234297">
    <property type="component" value="Chromosome 3"/>
</dbReference>